<dbReference type="GO" id="GO:0005829">
    <property type="term" value="C:cytosol"/>
    <property type="evidence" value="ECO:0007669"/>
    <property type="project" value="TreeGrafter"/>
</dbReference>
<evidence type="ECO:0000256" key="2">
    <source>
        <dbReference type="ARBA" id="ARBA00011915"/>
    </source>
</evidence>
<organism evidence="5 6">
    <name type="scientific">Advenella faeciporci</name>
    <dbReference type="NCBI Taxonomy" id="797535"/>
    <lineage>
        <taxon>Bacteria</taxon>
        <taxon>Pseudomonadati</taxon>
        <taxon>Pseudomonadota</taxon>
        <taxon>Betaproteobacteria</taxon>
        <taxon>Burkholderiales</taxon>
        <taxon>Alcaligenaceae</taxon>
    </lineage>
</organism>
<keyword evidence="6" id="KW-1185">Reference proteome</keyword>
<dbReference type="NCBIfam" id="NF004127">
    <property type="entry name" value="PRK05617.1"/>
    <property type="match status" value="1"/>
</dbReference>
<name>A0A918JFV9_9BURK</name>
<dbReference type="GO" id="GO:0003860">
    <property type="term" value="F:3-hydroxyisobutyryl-CoA hydrolase activity"/>
    <property type="evidence" value="ECO:0007669"/>
    <property type="project" value="UniProtKB-EC"/>
</dbReference>
<dbReference type="Pfam" id="PF16113">
    <property type="entry name" value="ECH_2"/>
    <property type="match status" value="1"/>
</dbReference>
<keyword evidence="3" id="KW-0378">Hydrolase</keyword>
<evidence type="ECO:0000259" key="4">
    <source>
        <dbReference type="Pfam" id="PF16113"/>
    </source>
</evidence>
<proteinExistence type="predicted"/>
<dbReference type="SUPFAM" id="SSF52096">
    <property type="entry name" value="ClpP/crotonase"/>
    <property type="match status" value="1"/>
</dbReference>
<reference evidence="5" key="1">
    <citation type="journal article" date="2014" name="Int. J. Syst. Evol. Microbiol.">
        <title>Complete genome sequence of Corynebacterium casei LMG S-19264T (=DSM 44701T), isolated from a smear-ripened cheese.</title>
        <authorList>
            <consortium name="US DOE Joint Genome Institute (JGI-PGF)"/>
            <person name="Walter F."/>
            <person name="Albersmeier A."/>
            <person name="Kalinowski J."/>
            <person name="Ruckert C."/>
        </authorList>
    </citation>
    <scope>NUCLEOTIDE SEQUENCE</scope>
    <source>
        <strain evidence="5">KCTC 23732</strain>
    </source>
</reference>
<protein>
    <recommendedName>
        <fullName evidence="2">3-hydroxyisobutyryl-CoA hydrolase</fullName>
        <ecNumber evidence="2">3.1.2.4</ecNumber>
    </recommendedName>
</protein>
<evidence type="ECO:0000313" key="6">
    <source>
        <dbReference type="Proteomes" id="UP000608345"/>
    </source>
</evidence>
<dbReference type="AlphaFoldDB" id="A0A918JFV9"/>
<dbReference type="InterPro" id="IPR045004">
    <property type="entry name" value="ECH_dom"/>
</dbReference>
<dbReference type="GO" id="GO:0006574">
    <property type="term" value="P:L-valine catabolic process"/>
    <property type="evidence" value="ECO:0007669"/>
    <property type="project" value="TreeGrafter"/>
</dbReference>
<evidence type="ECO:0000256" key="1">
    <source>
        <dbReference type="ARBA" id="ARBA00001709"/>
    </source>
</evidence>
<comment type="caution">
    <text evidence="5">The sequence shown here is derived from an EMBL/GenBank/DDBJ whole genome shotgun (WGS) entry which is preliminary data.</text>
</comment>
<feature type="domain" description="Enoyl-CoA hydratase/isomerase" evidence="4">
    <location>
        <begin position="18"/>
        <end position="361"/>
    </location>
</feature>
<dbReference type="PANTHER" id="PTHR43176">
    <property type="entry name" value="3-HYDROXYISOBUTYRYL-COA HYDROLASE-RELATED"/>
    <property type="match status" value="1"/>
</dbReference>
<dbReference type="Proteomes" id="UP000608345">
    <property type="component" value="Unassembled WGS sequence"/>
</dbReference>
<dbReference type="InterPro" id="IPR029045">
    <property type="entry name" value="ClpP/crotonase-like_dom_sf"/>
</dbReference>
<comment type="catalytic activity">
    <reaction evidence="1">
        <text>3-hydroxy-2-methylpropanoyl-CoA + H2O = 3-hydroxy-2-methylpropanoate + CoA + H(+)</text>
        <dbReference type="Rhea" id="RHEA:20888"/>
        <dbReference type="ChEBI" id="CHEBI:11805"/>
        <dbReference type="ChEBI" id="CHEBI:15377"/>
        <dbReference type="ChEBI" id="CHEBI:15378"/>
        <dbReference type="ChEBI" id="CHEBI:57287"/>
        <dbReference type="ChEBI" id="CHEBI:57340"/>
        <dbReference type="EC" id="3.1.2.4"/>
    </reaction>
</comment>
<dbReference type="InterPro" id="IPR032259">
    <property type="entry name" value="HIBYL-CoA-H"/>
</dbReference>
<dbReference type="CDD" id="cd06558">
    <property type="entry name" value="crotonase-like"/>
    <property type="match status" value="1"/>
</dbReference>
<accession>A0A918JFV9</accession>
<evidence type="ECO:0000256" key="3">
    <source>
        <dbReference type="ARBA" id="ARBA00022801"/>
    </source>
</evidence>
<evidence type="ECO:0000313" key="5">
    <source>
        <dbReference type="EMBL" id="GGW78064.1"/>
    </source>
</evidence>
<reference evidence="5" key="2">
    <citation type="submission" date="2020-09" db="EMBL/GenBank/DDBJ databases">
        <authorList>
            <person name="Sun Q."/>
            <person name="Kim S."/>
        </authorList>
    </citation>
    <scope>NUCLEOTIDE SEQUENCE</scope>
    <source>
        <strain evidence="5">KCTC 23732</strain>
    </source>
</reference>
<dbReference type="EMBL" id="BMYS01000002">
    <property type="protein sequence ID" value="GGW78064.1"/>
    <property type="molecule type" value="Genomic_DNA"/>
</dbReference>
<gene>
    <name evidence="5" type="ORF">GCM10011450_04890</name>
</gene>
<dbReference type="EC" id="3.1.2.4" evidence="2"/>
<dbReference type="Gene3D" id="3.90.226.10">
    <property type="entry name" value="2-enoyl-CoA Hydratase, Chain A, domain 1"/>
    <property type="match status" value="1"/>
</dbReference>
<dbReference type="PANTHER" id="PTHR43176:SF3">
    <property type="entry name" value="3-HYDROXYISOBUTYRYL-COA HYDROLASE, MITOCHONDRIAL"/>
    <property type="match status" value="1"/>
</dbReference>
<sequence length="377" mass="41193">MSSPVLFTELNTNNGYKIGVATLNQPKILNGLSLEMCRLLGKQLAQWEADPDVVLVIMQGAGDKAFCAGGDLHGLYQSMQTWQGQGAWANTYSREFFEIEYKLDYQIHTYNKPVICWGHGIVMGGGIGLMIGASHRVVSESSRLAMPEVSIGLFPDVGGSWVLNHLPGKTGVFLASTGAILNTSDALFSGLANYQVDHANWEAVVNGLLEAAWLEPKYRRFNDDLVHAVLAAHKGKAAGVGPLQQHYALINEICAPVNIQTIYQNIALLKDSDDPWLSRAASTMLKGAPLSMALGIVLQQKTLHLSLADVFRMEYIVALHCCADGQLQEGIRALLVDKDKKPKWTPSDINDVTEAILASYLDSPWPKSDRHPLSDLV</sequence>
<dbReference type="RefSeq" id="WP_189383854.1">
    <property type="nucleotide sequence ID" value="NZ_BAABFY010000057.1"/>
</dbReference>